<dbReference type="GO" id="GO:0120147">
    <property type="term" value="F:formylglycine-generating oxidase activity"/>
    <property type="evidence" value="ECO:0007669"/>
    <property type="project" value="TreeGrafter"/>
</dbReference>
<dbReference type="KEGG" id="txa:HQN79_11660"/>
<comment type="pathway">
    <text evidence="3">Amino-acid biosynthesis; ergothioneine biosynthesis.</text>
</comment>
<dbReference type="Pfam" id="PF12867">
    <property type="entry name" value="DinB_2"/>
    <property type="match status" value="1"/>
</dbReference>
<dbReference type="AlphaFoldDB" id="A0A7D4NS02"/>
<proteinExistence type="predicted"/>
<accession>A0A7D4NS02</accession>
<dbReference type="InterPro" id="IPR024775">
    <property type="entry name" value="DinB-like"/>
</dbReference>
<gene>
    <name evidence="6" type="primary">ovoA</name>
    <name evidence="6" type="ORF">HQN79_11660</name>
</gene>
<evidence type="ECO:0000256" key="2">
    <source>
        <dbReference type="ARBA" id="ARBA00023004"/>
    </source>
</evidence>
<evidence type="ECO:0000313" key="6">
    <source>
        <dbReference type="EMBL" id="QKI90371.1"/>
    </source>
</evidence>
<dbReference type="SUPFAM" id="SSF53335">
    <property type="entry name" value="S-adenosyl-L-methionine-dependent methyltransferases"/>
    <property type="match status" value="1"/>
</dbReference>
<evidence type="ECO:0000256" key="1">
    <source>
        <dbReference type="ARBA" id="ARBA00023002"/>
    </source>
</evidence>
<keyword evidence="2" id="KW-0408">Iron</keyword>
<name>A0A7D4NS02_9GAMM</name>
<dbReference type="InterPro" id="IPR042095">
    <property type="entry name" value="SUMF_sf"/>
</dbReference>
<dbReference type="Pfam" id="PF03781">
    <property type="entry name" value="FGE-sulfatase"/>
    <property type="match status" value="1"/>
</dbReference>
<organism evidence="6 7">
    <name type="scientific">Thiomicrorhabdus xiamenensis</name>
    <dbReference type="NCBI Taxonomy" id="2739063"/>
    <lineage>
        <taxon>Bacteria</taxon>
        <taxon>Pseudomonadati</taxon>
        <taxon>Pseudomonadota</taxon>
        <taxon>Gammaproteobacteria</taxon>
        <taxon>Thiotrichales</taxon>
        <taxon>Piscirickettsiaceae</taxon>
        <taxon>Thiomicrorhabdus</taxon>
    </lineage>
</organism>
<dbReference type="Gene3D" id="3.90.1580.10">
    <property type="entry name" value="paralog of FGE (formylglycine-generating enzyme)"/>
    <property type="match status" value="1"/>
</dbReference>
<reference evidence="6 7" key="1">
    <citation type="submission" date="2020-05" db="EMBL/GenBank/DDBJ databases">
        <title>Thiomicrorhabdus sediminis sp.nov. and Thiomicrorhabdus xiamenensis sp.nov., novel sulfur-oxidizing bacteria isolated from coastal sediment.</title>
        <authorList>
            <person name="Liu X."/>
        </authorList>
    </citation>
    <scope>NUCLEOTIDE SEQUENCE [LARGE SCALE GENOMIC DNA]</scope>
    <source>
        <strain evidence="6 7">G2</strain>
    </source>
</reference>
<dbReference type="PANTHER" id="PTHR23150:SF26">
    <property type="entry name" value="GENERIC METHYLTRANSFERASE"/>
    <property type="match status" value="1"/>
</dbReference>
<dbReference type="PANTHER" id="PTHR23150">
    <property type="entry name" value="SULFATASE MODIFYING FACTOR 1, 2"/>
    <property type="match status" value="1"/>
</dbReference>
<dbReference type="EMBL" id="CP054020">
    <property type="protein sequence ID" value="QKI90371.1"/>
    <property type="molecule type" value="Genomic_DNA"/>
</dbReference>
<dbReference type="Pfam" id="PF13489">
    <property type="entry name" value="Methyltransf_23"/>
    <property type="match status" value="1"/>
</dbReference>
<dbReference type="Proteomes" id="UP000504724">
    <property type="component" value="Chromosome"/>
</dbReference>
<keyword evidence="7" id="KW-1185">Reference proteome</keyword>
<dbReference type="InterPro" id="IPR027577">
    <property type="entry name" value="OvoA_Nterm"/>
</dbReference>
<evidence type="ECO:0000256" key="3">
    <source>
        <dbReference type="ARBA" id="ARBA00037882"/>
    </source>
</evidence>
<evidence type="ECO:0000259" key="4">
    <source>
        <dbReference type="Pfam" id="PF03781"/>
    </source>
</evidence>
<feature type="domain" description="DinB-like" evidence="5">
    <location>
        <begin position="46"/>
        <end position="180"/>
    </location>
</feature>
<dbReference type="InterPro" id="IPR029063">
    <property type="entry name" value="SAM-dependent_MTases_sf"/>
</dbReference>
<dbReference type="InterPro" id="IPR027625">
    <property type="entry name" value="OvoA_Cterm"/>
</dbReference>
<dbReference type="InterPro" id="IPR016187">
    <property type="entry name" value="CTDL_fold"/>
</dbReference>
<dbReference type="SUPFAM" id="SSF56436">
    <property type="entry name" value="C-type lectin-like"/>
    <property type="match status" value="1"/>
</dbReference>
<evidence type="ECO:0000313" key="7">
    <source>
        <dbReference type="Proteomes" id="UP000504724"/>
    </source>
</evidence>
<feature type="domain" description="Sulfatase-modifying factor enzyme-like" evidence="4">
    <location>
        <begin position="211"/>
        <end position="459"/>
    </location>
</feature>
<sequence length="723" mass="83947">MQTDRPSIAQTENPWGLNRKDLISQTPLLTQGSVEEKRAEIKRYFNLTYDSYEALFTTLKADEAYYLRPCSLRHPLIFYFGHTATFFTNKLVLAKLLPQRINPKIESMCAIGVDEMSWDDLNDAHYDWPSVQEVRDYRDQVRAAVNKLIDEVEFTLPIDWQSPLWPVMMGIEHERIHLETSSVLIRQLPIEEVQSSPLFPVCPDSGEAPTNELLTVSGGEIRIDHQDPAPYYGWDNEYGQHQAEVSEFKAAKYLISNAEYLQFVEADGYQNAEYWDDEGNRWREFTPDKHPTFWVQKTDGWYLRCMTEEIPMPWNWPVEVNFLEASAFCRWKAAQTGKPIRLPSEDEWLRLLDHSEAMQHSERANWNLQQFASSTPVDQFSSNGFYDVIGNVWQWTVTPIYPYDGFKVHPLYDDFTTPTYDNKHNLFKGGSWISTGNEINGHSRYAFRRHFFQHAGFRYIESNAEVQTEFSTYETDSLVAQYTEFHYGDEYFKVPNFAKAYAQYAIDAISADNDFAGRNDLRVLEVGCSVGRGAFEMAKHFNEVTALDFSARFIRIANQLQTTGSVRYTIPQEGEIMDFKEKTLAELGLHNTAGKCEFLQQDASNMKPIFTGYDMIVAVNLLDRLYEPKKFLLDISHRLNHGGLLLLASPYSWDTAHTQKEHWLGGYKDAQSGENVTTLETLQQLLAQEFEMLRDPEDMPFVIRETQRKFQHTLSQMTLWKKR</sequence>
<dbReference type="NCBIfam" id="TIGR04344">
    <property type="entry name" value="ovoA_Nterm"/>
    <property type="match status" value="1"/>
</dbReference>
<keyword evidence="1" id="KW-0560">Oxidoreductase</keyword>
<dbReference type="NCBIfam" id="TIGR04345">
    <property type="entry name" value="ovoA_Cterm"/>
    <property type="match status" value="1"/>
</dbReference>
<dbReference type="Gene3D" id="3.40.50.150">
    <property type="entry name" value="Vaccinia Virus protein VP39"/>
    <property type="match status" value="1"/>
</dbReference>
<protein>
    <submittedName>
        <fullName evidence="6">5-histidylcysteine sulfoxide synthase</fullName>
    </submittedName>
</protein>
<dbReference type="InterPro" id="IPR005532">
    <property type="entry name" value="SUMF_dom"/>
</dbReference>
<dbReference type="CDD" id="cd02440">
    <property type="entry name" value="AdoMet_MTases"/>
    <property type="match status" value="1"/>
</dbReference>
<evidence type="ECO:0000259" key="5">
    <source>
        <dbReference type="Pfam" id="PF12867"/>
    </source>
</evidence>
<dbReference type="InterPro" id="IPR051043">
    <property type="entry name" value="Sulfatase_Mod_Factor_Kinase"/>
</dbReference>
<dbReference type="FunFam" id="3.90.1580.10:FF:000006">
    <property type="entry name" value="Generic methyltransferase, putative"/>
    <property type="match status" value="1"/>
</dbReference>